<name>A0ABQ0C2K4_9FIRM</name>
<protein>
    <submittedName>
        <fullName evidence="1">Uncharacterized protein</fullName>
    </submittedName>
</protein>
<proteinExistence type="predicted"/>
<evidence type="ECO:0000313" key="2">
    <source>
        <dbReference type="Proteomes" id="UP001600941"/>
    </source>
</evidence>
<dbReference type="RefSeq" id="WP_158588534.1">
    <property type="nucleotide sequence ID" value="NZ_AP031413.1"/>
</dbReference>
<keyword evidence="2" id="KW-1185">Reference proteome</keyword>
<dbReference type="Proteomes" id="UP001600941">
    <property type="component" value="Unassembled WGS sequence"/>
</dbReference>
<gene>
    <name evidence="1" type="ORF">K340107D12_58370</name>
</gene>
<organism evidence="1 2">
    <name type="scientific">Blautia parvula</name>
    <dbReference type="NCBI Taxonomy" id="2877527"/>
    <lineage>
        <taxon>Bacteria</taxon>
        <taxon>Bacillati</taxon>
        <taxon>Bacillota</taxon>
        <taxon>Clostridia</taxon>
        <taxon>Lachnospirales</taxon>
        <taxon>Lachnospiraceae</taxon>
        <taxon>Blautia</taxon>
    </lineage>
</organism>
<sequence>MLNIKITDVKLTPQTVTVSGTFQISVTAEDILFPVEEAAGDMLQDAAGNAIEYVPH</sequence>
<comment type="caution">
    <text evidence="1">The sequence shown here is derived from an EMBL/GenBank/DDBJ whole genome shotgun (WGS) entry which is preliminary data.</text>
</comment>
<dbReference type="EMBL" id="BAABZQ010000001">
    <property type="protein sequence ID" value="GAA6503021.1"/>
    <property type="molecule type" value="Genomic_DNA"/>
</dbReference>
<accession>A0ABQ0C2K4</accession>
<reference evidence="1 2" key="1">
    <citation type="submission" date="2024-04" db="EMBL/GenBank/DDBJ databases">
        <title>Defined microbial consortia suppress multidrug-resistant proinflammatory Enterobacteriaceae via ecological control.</title>
        <authorList>
            <person name="Furuichi M."/>
            <person name="Kawaguchi T."/>
            <person name="Pust M."/>
            <person name="Yasuma K."/>
            <person name="Plichta D."/>
            <person name="Hasegawa N."/>
            <person name="Ohya T."/>
            <person name="Bhattarai S."/>
            <person name="Sasajima S."/>
            <person name="Aoto Y."/>
            <person name="Tuganbaev T."/>
            <person name="Yaginuma M."/>
            <person name="Ueda M."/>
            <person name="Okahashi N."/>
            <person name="Amafuji K."/>
            <person name="Kiridooshi Y."/>
            <person name="Sugita K."/>
            <person name="Strazar M."/>
            <person name="Skelly A."/>
            <person name="Suda W."/>
            <person name="Hattori M."/>
            <person name="Nakamoto N."/>
            <person name="Caballero S."/>
            <person name="Norman J."/>
            <person name="Olle B."/>
            <person name="Tanoue T."/>
            <person name="Arita M."/>
            <person name="Bucci V."/>
            <person name="Atarashi K."/>
            <person name="Xavier R."/>
            <person name="Honda K."/>
        </authorList>
    </citation>
    <scope>NUCLEOTIDE SEQUENCE [LARGE SCALE GENOMIC DNA]</scope>
    <source>
        <strain evidence="2">k34-0107-D12</strain>
    </source>
</reference>
<evidence type="ECO:0000313" key="1">
    <source>
        <dbReference type="EMBL" id="GAA6503021.1"/>
    </source>
</evidence>